<keyword evidence="4" id="KW-1185">Reference proteome</keyword>
<evidence type="ECO:0000313" key="4">
    <source>
        <dbReference type="Proteomes" id="UP000298030"/>
    </source>
</evidence>
<evidence type="ECO:0000313" key="3">
    <source>
        <dbReference type="EMBL" id="TEB31313.1"/>
    </source>
</evidence>
<dbReference type="Proteomes" id="UP000298030">
    <property type="component" value="Unassembled WGS sequence"/>
</dbReference>
<dbReference type="PROSITE" id="PS50181">
    <property type="entry name" value="FBOX"/>
    <property type="match status" value="1"/>
</dbReference>
<organism evidence="3 4">
    <name type="scientific">Coprinellus micaceus</name>
    <name type="common">Glistening ink-cap mushroom</name>
    <name type="synonym">Coprinus micaceus</name>
    <dbReference type="NCBI Taxonomy" id="71717"/>
    <lineage>
        <taxon>Eukaryota</taxon>
        <taxon>Fungi</taxon>
        <taxon>Dikarya</taxon>
        <taxon>Basidiomycota</taxon>
        <taxon>Agaricomycotina</taxon>
        <taxon>Agaricomycetes</taxon>
        <taxon>Agaricomycetidae</taxon>
        <taxon>Agaricales</taxon>
        <taxon>Agaricineae</taxon>
        <taxon>Psathyrellaceae</taxon>
        <taxon>Coprinellus</taxon>
    </lineage>
</organism>
<proteinExistence type="predicted"/>
<dbReference type="STRING" id="71717.A0A4Y7TAW8"/>
<sequence length="704" mass="78598">MTTRQSSRLKALPKVDDVEFKYVDSSGDESDGAAAGPSTKTGSKRKRKSKDSTPASAKGKGVATPSATLLGVKDDSGRPTKKFRGKRGFLQQIAEMPLELLFEIFGKLDPIDVLHLSRTTKSLRAILMQKSSADIWKASLENVPDLPPAPEGLAEPRWVDLLFGKNCHVCGRTTSYATQTYAWEARLRGCSKCVLSEFGFARPVWADYVPTFQLTGSARRSERGLRYYHKGSQVLEDSYKALKTTEERVAWMAEQSVAKKVLSDVGLCFFGDLQRLTSRSMPSCVPGGLHRSVTLDRMLSKKYGRQGKTFCVQRSMAWDYNPTLVDLTFEEPGFWTSTCVSSILKKDITDRVWAAMEAAFVTLMDGFKDKLAKQQRDQSIKKRFTAFLEAYQGYVETQPLDTPLLTAADLFQAPGVKEIVLTEPIDDELEPATFEELVISKIPELQEQWVKTSKAKFVEKIKEGATPALGLDKEAVGESTLELAVALFKCRLCYGDGLSGVNLLFHGCCRDSRHRHVPDTVGEDMRAFVAHTKSLPWNLFDCLSLSDRATKAADIIKTKLGFDPATLTVKALDELDPIFEVVTGNNAGRSMYSWRGLAGRPTYTSTDLTTFVLIKDEETVTSIRDRLDEALRKTRADMYHGGDHFHCTRCRKFRTPGSSRLRNHLKEIHGVENITNDDVWIHPDELGSGRHLITYHKYPGATVI</sequence>
<dbReference type="SMART" id="SM00256">
    <property type="entry name" value="FBOX"/>
    <property type="match status" value="1"/>
</dbReference>
<dbReference type="InterPro" id="IPR036047">
    <property type="entry name" value="F-box-like_dom_sf"/>
</dbReference>
<reference evidence="3 4" key="1">
    <citation type="journal article" date="2019" name="Nat. Ecol. Evol.">
        <title>Megaphylogeny resolves global patterns of mushroom evolution.</title>
        <authorList>
            <person name="Varga T."/>
            <person name="Krizsan K."/>
            <person name="Foldi C."/>
            <person name="Dima B."/>
            <person name="Sanchez-Garcia M."/>
            <person name="Sanchez-Ramirez S."/>
            <person name="Szollosi G.J."/>
            <person name="Szarkandi J.G."/>
            <person name="Papp V."/>
            <person name="Albert L."/>
            <person name="Andreopoulos W."/>
            <person name="Angelini C."/>
            <person name="Antonin V."/>
            <person name="Barry K.W."/>
            <person name="Bougher N.L."/>
            <person name="Buchanan P."/>
            <person name="Buyck B."/>
            <person name="Bense V."/>
            <person name="Catcheside P."/>
            <person name="Chovatia M."/>
            <person name="Cooper J."/>
            <person name="Damon W."/>
            <person name="Desjardin D."/>
            <person name="Finy P."/>
            <person name="Geml J."/>
            <person name="Haridas S."/>
            <person name="Hughes K."/>
            <person name="Justo A."/>
            <person name="Karasinski D."/>
            <person name="Kautmanova I."/>
            <person name="Kiss B."/>
            <person name="Kocsube S."/>
            <person name="Kotiranta H."/>
            <person name="LaButti K.M."/>
            <person name="Lechner B.E."/>
            <person name="Liimatainen K."/>
            <person name="Lipzen A."/>
            <person name="Lukacs Z."/>
            <person name="Mihaltcheva S."/>
            <person name="Morgado L.N."/>
            <person name="Niskanen T."/>
            <person name="Noordeloos M.E."/>
            <person name="Ohm R.A."/>
            <person name="Ortiz-Santana B."/>
            <person name="Ovrebo C."/>
            <person name="Racz N."/>
            <person name="Riley R."/>
            <person name="Savchenko A."/>
            <person name="Shiryaev A."/>
            <person name="Soop K."/>
            <person name="Spirin V."/>
            <person name="Szebenyi C."/>
            <person name="Tomsovsky M."/>
            <person name="Tulloss R.E."/>
            <person name="Uehling J."/>
            <person name="Grigoriev I.V."/>
            <person name="Vagvolgyi C."/>
            <person name="Papp T."/>
            <person name="Martin F.M."/>
            <person name="Miettinen O."/>
            <person name="Hibbett D.S."/>
            <person name="Nagy L.G."/>
        </authorList>
    </citation>
    <scope>NUCLEOTIDE SEQUENCE [LARGE SCALE GENOMIC DNA]</scope>
    <source>
        <strain evidence="3 4">FP101781</strain>
    </source>
</reference>
<protein>
    <recommendedName>
        <fullName evidence="2">F-box domain-containing protein</fullName>
    </recommendedName>
</protein>
<dbReference type="SUPFAM" id="SSF81383">
    <property type="entry name" value="F-box domain"/>
    <property type="match status" value="1"/>
</dbReference>
<accession>A0A4Y7TAW8</accession>
<feature type="region of interest" description="Disordered" evidence="1">
    <location>
        <begin position="23"/>
        <end position="83"/>
    </location>
</feature>
<dbReference type="EMBL" id="QPFP01000019">
    <property type="protein sequence ID" value="TEB31313.1"/>
    <property type="molecule type" value="Genomic_DNA"/>
</dbReference>
<evidence type="ECO:0000259" key="2">
    <source>
        <dbReference type="PROSITE" id="PS50181"/>
    </source>
</evidence>
<evidence type="ECO:0000256" key="1">
    <source>
        <dbReference type="SAM" id="MobiDB-lite"/>
    </source>
</evidence>
<feature type="domain" description="F-box" evidence="2">
    <location>
        <begin position="90"/>
        <end position="139"/>
    </location>
</feature>
<dbReference type="Pfam" id="PF00646">
    <property type="entry name" value="F-box"/>
    <property type="match status" value="1"/>
</dbReference>
<gene>
    <name evidence="3" type="ORF">FA13DRAFT_1791587</name>
</gene>
<comment type="caution">
    <text evidence="3">The sequence shown here is derived from an EMBL/GenBank/DDBJ whole genome shotgun (WGS) entry which is preliminary data.</text>
</comment>
<dbReference type="InterPro" id="IPR001810">
    <property type="entry name" value="F-box_dom"/>
</dbReference>
<dbReference type="AlphaFoldDB" id="A0A4Y7TAW8"/>
<dbReference type="CDD" id="cd09917">
    <property type="entry name" value="F-box_SF"/>
    <property type="match status" value="1"/>
</dbReference>
<dbReference type="OrthoDB" id="2322499at2759"/>
<name>A0A4Y7TAW8_COPMI</name>